<reference evidence="2 3" key="1">
    <citation type="submission" date="2023-02" db="EMBL/GenBank/DDBJ databases">
        <title>LHISI_Scaffold_Assembly.</title>
        <authorList>
            <person name="Stuart O.P."/>
            <person name="Cleave R."/>
            <person name="Magrath M.J.L."/>
            <person name="Mikheyev A.S."/>
        </authorList>
    </citation>
    <scope>NUCLEOTIDE SEQUENCE [LARGE SCALE GENOMIC DNA]</scope>
    <source>
        <strain evidence="2">Daus_M_001</strain>
        <tissue evidence="2">Leg muscle</tissue>
    </source>
</reference>
<dbReference type="EMBL" id="JARBHB010000013">
    <property type="protein sequence ID" value="KAJ8870279.1"/>
    <property type="molecule type" value="Genomic_DNA"/>
</dbReference>
<feature type="compositionally biased region" description="Basic and acidic residues" evidence="1">
    <location>
        <begin position="442"/>
        <end position="455"/>
    </location>
</feature>
<proteinExistence type="predicted"/>
<protein>
    <submittedName>
        <fullName evidence="2">Uncharacterized protein</fullName>
    </submittedName>
</protein>
<evidence type="ECO:0000313" key="2">
    <source>
        <dbReference type="EMBL" id="KAJ8870279.1"/>
    </source>
</evidence>
<dbReference type="Proteomes" id="UP001159363">
    <property type="component" value="Chromosome 12"/>
</dbReference>
<name>A0ABQ9GD15_9NEOP</name>
<accession>A0ABQ9GD15</accession>
<evidence type="ECO:0000313" key="3">
    <source>
        <dbReference type="Proteomes" id="UP001159363"/>
    </source>
</evidence>
<comment type="caution">
    <text evidence="2">The sequence shown here is derived from an EMBL/GenBank/DDBJ whole genome shotgun (WGS) entry which is preliminary data.</text>
</comment>
<gene>
    <name evidence="2" type="ORF">PR048_029300</name>
</gene>
<sequence length="612" mass="66870">MELGRSGQFAVMQFSVRDVSTWSVVSNQSQSVELARNLHAQLSEVTSSWCLVNFLKTTNREHNPTFHETPRAICSLEIVIDLSKDVSCRASGLFRASWQDCEWNAIKVDHTCTPRGAARRVVSPLPFATAREAKQLPAPWAAVTTQLELNKAKVRADRWALAEGGCVPSAYSHTTVKARSNETKPSNILQLSARAESATLPGLVYFRAPAFCSVAAASTCRQFYLRSVGMVFGAGCLLQVVYGLRIHPARLSPGRSGFNPLPGHSGSSHVGIVLDDAVGRRVFSEMSRFPRPFIPALLDPRLTLIGSQDLDVKSCPNLFTHVHTWFTLVSVSEILASDVVVVDTHVGTCVRGQSRSADHSTADELLWTRSEKDRVILAADAIKALRASEPGVGECLKFGRLRDLKGTKTSIYRDRRLRANNDFTENVSVHRTLKRQTTSENSNERQENPVANRRIDGAECSLRGRPLRGGTSPAAARCEENARAQWGAAPCMRVHSAATRAPFCGVSTTLCAGGTCFKTSEETANRTRFPAESPPDFRMWESCRTMPLVGGVSSGISRSSHPYVPAPIHTHLASLSSVLKTSALRAAQFSSLTLNSGNIGVLIIWFSKRKTN</sequence>
<organism evidence="2 3">
    <name type="scientific">Dryococelus australis</name>
    <dbReference type="NCBI Taxonomy" id="614101"/>
    <lineage>
        <taxon>Eukaryota</taxon>
        <taxon>Metazoa</taxon>
        <taxon>Ecdysozoa</taxon>
        <taxon>Arthropoda</taxon>
        <taxon>Hexapoda</taxon>
        <taxon>Insecta</taxon>
        <taxon>Pterygota</taxon>
        <taxon>Neoptera</taxon>
        <taxon>Polyneoptera</taxon>
        <taxon>Phasmatodea</taxon>
        <taxon>Verophasmatodea</taxon>
        <taxon>Anareolatae</taxon>
        <taxon>Phasmatidae</taxon>
        <taxon>Eurycanthinae</taxon>
        <taxon>Dryococelus</taxon>
    </lineage>
</organism>
<evidence type="ECO:0000256" key="1">
    <source>
        <dbReference type="SAM" id="MobiDB-lite"/>
    </source>
</evidence>
<keyword evidence="3" id="KW-1185">Reference proteome</keyword>
<feature type="region of interest" description="Disordered" evidence="1">
    <location>
        <begin position="430"/>
        <end position="455"/>
    </location>
</feature>
<feature type="compositionally biased region" description="Polar residues" evidence="1">
    <location>
        <begin position="430"/>
        <end position="441"/>
    </location>
</feature>